<evidence type="ECO:0000313" key="4">
    <source>
        <dbReference type="EMBL" id="NXJ04623.1"/>
    </source>
</evidence>
<name>A0A7K9Y3N8_9GALL</name>
<dbReference type="AlphaFoldDB" id="A0A7K9Y3N8"/>
<evidence type="ECO:0000256" key="3">
    <source>
        <dbReference type="SAM" id="MobiDB-lite"/>
    </source>
</evidence>
<comment type="caution">
    <text evidence="4">The sequence shown here is derived from an EMBL/GenBank/DDBJ whole genome shotgun (WGS) entry which is preliminary data.</text>
</comment>
<feature type="region of interest" description="Disordered" evidence="3">
    <location>
        <begin position="1"/>
        <end position="27"/>
    </location>
</feature>
<proteinExistence type="inferred from homology"/>
<protein>
    <recommendedName>
        <fullName evidence="2">Cilia- and flagella-associated protein HOATZ</fullName>
    </recommendedName>
</protein>
<feature type="compositionally biased region" description="Polar residues" evidence="3">
    <location>
        <begin position="63"/>
        <end position="78"/>
    </location>
</feature>
<feature type="non-terminal residue" evidence="4">
    <location>
        <position position="149"/>
    </location>
</feature>
<feature type="non-terminal residue" evidence="4">
    <location>
        <position position="1"/>
    </location>
</feature>
<evidence type="ECO:0000256" key="2">
    <source>
        <dbReference type="ARBA" id="ARBA00023657"/>
    </source>
</evidence>
<dbReference type="EMBL" id="VXAB01001531">
    <property type="protein sequence ID" value="NXJ04623.1"/>
    <property type="molecule type" value="Genomic_DNA"/>
</dbReference>
<sequence>MERGLEGTAPCSPTSTDPDGPLIFSGSSPADVELARIFWNTATLPPLFESSLGPTNLRREGPSSGQTLAHRQTPSAAHSVQKAEAKEKYRQQAQKKEEILALLRKQREERVAKELISRPHKPKMRSDQVSRQKVFDTEREDREAVQALR</sequence>
<dbReference type="PANTHER" id="PTHR47231">
    <property type="entry name" value="UPF0722 PROTEIN C11ORF88"/>
    <property type="match status" value="1"/>
</dbReference>
<accession>A0A7K9Y3N8</accession>
<comment type="similarity">
    <text evidence="1">Belongs to the HOATZ family.</text>
</comment>
<dbReference type="InterPro" id="IPR040681">
    <property type="entry name" value="HOATZ-like"/>
</dbReference>
<dbReference type="Pfam" id="PF17664">
    <property type="entry name" value="HOATZ-like"/>
    <property type="match status" value="2"/>
</dbReference>
<evidence type="ECO:0000313" key="5">
    <source>
        <dbReference type="Proteomes" id="UP000522663"/>
    </source>
</evidence>
<gene>
    <name evidence="4" type="ORF">ODOGUJ_R12613</name>
</gene>
<keyword evidence="5" id="KW-1185">Reference proteome</keyword>
<dbReference type="OrthoDB" id="10004365at2759"/>
<dbReference type="PANTHER" id="PTHR47231:SF1">
    <property type="entry name" value="CILIA- AND FLAGELLA-ASSOCIATED PROTEIN HOATZ"/>
    <property type="match status" value="1"/>
</dbReference>
<feature type="region of interest" description="Disordered" evidence="3">
    <location>
        <begin position="114"/>
        <end position="149"/>
    </location>
</feature>
<evidence type="ECO:0000256" key="1">
    <source>
        <dbReference type="ARBA" id="ARBA00023451"/>
    </source>
</evidence>
<dbReference type="GO" id="GO:0060271">
    <property type="term" value="P:cilium assembly"/>
    <property type="evidence" value="ECO:0007669"/>
    <property type="project" value="InterPro"/>
</dbReference>
<organism evidence="4 5">
    <name type="scientific">Odontophorus gujanensis</name>
    <name type="common">marbled wood quail</name>
    <dbReference type="NCBI Taxonomy" id="886794"/>
    <lineage>
        <taxon>Eukaryota</taxon>
        <taxon>Metazoa</taxon>
        <taxon>Chordata</taxon>
        <taxon>Craniata</taxon>
        <taxon>Vertebrata</taxon>
        <taxon>Euteleostomi</taxon>
        <taxon>Archelosauria</taxon>
        <taxon>Archosauria</taxon>
        <taxon>Dinosauria</taxon>
        <taxon>Saurischia</taxon>
        <taxon>Theropoda</taxon>
        <taxon>Coelurosauria</taxon>
        <taxon>Aves</taxon>
        <taxon>Neognathae</taxon>
        <taxon>Galloanserae</taxon>
        <taxon>Galliformes</taxon>
        <taxon>Odontophoridae</taxon>
        <taxon>Odontophorus</taxon>
    </lineage>
</organism>
<dbReference type="Proteomes" id="UP000522663">
    <property type="component" value="Unassembled WGS sequence"/>
</dbReference>
<reference evidence="4 5" key="1">
    <citation type="submission" date="2019-09" db="EMBL/GenBank/DDBJ databases">
        <title>Bird 10,000 Genomes (B10K) Project - Family phase.</title>
        <authorList>
            <person name="Zhang G."/>
        </authorList>
    </citation>
    <scope>NUCLEOTIDE SEQUENCE [LARGE SCALE GENOMIC DNA]</scope>
    <source>
        <strain evidence="4">B10K-DU-001-53</strain>
        <tissue evidence="4">Muscle</tissue>
    </source>
</reference>
<feature type="compositionally biased region" description="Basic and acidic residues" evidence="3">
    <location>
        <begin position="81"/>
        <end position="91"/>
    </location>
</feature>
<feature type="compositionally biased region" description="Basic and acidic residues" evidence="3">
    <location>
        <begin position="124"/>
        <end position="149"/>
    </location>
</feature>
<feature type="region of interest" description="Disordered" evidence="3">
    <location>
        <begin position="49"/>
        <end position="91"/>
    </location>
</feature>